<dbReference type="EMBL" id="JAIWYP010000006">
    <property type="protein sequence ID" value="KAH3805449.1"/>
    <property type="molecule type" value="Genomic_DNA"/>
</dbReference>
<proteinExistence type="predicted"/>
<keyword evidence="2" id="KW-1185">Reference proteome</keyword>
<name>A0A9D4FU77_DREPO</name>
<reference evidence="1" key="2">
    <citation type="submission" date="2020-11" db="EMBL/GenBank/DDBJ databases">
        <authorList>
            <person name="McCartney M.A."/>
            <person name="Auch B."/>
            <person name="Kono T."/>
            <person name="Mallez S."/>
            <person name="Becker A."/>
            <person name="Gohl D.M."/>
            <person name="Silverstein K.A.T."/>
            <person name="Koren S."/>
            <person name="Bechman K.B."/>
            <person name="Herman A."/>
            <person name="Abrahante J.E."/>
            <person name="Garbe J."/>
        </authorList>
    </citation>
    <scope>NUCLEOTIDE SEQUENCE</scope>
    <source>
        <strain evidence="1">Duluth1</strain>
        <tissue evidence="1">Whole animal</tissue>
    </source>
</reference>
<evidence type="ECO:0000313" key="2">
    <source>
        <dbReference type="Proteomes" id="UP000828390"/>
    </source>
</evidence>
<comment type="caution">
    <text evidence="1">The sequence shown here is derived from an EMBL/GenBank/DDBJ whole genome shotgun (WGS) entry which is preliminary data.</text>
</comment>
<organism evidence="1 2">
    <name type="scientific">Dreissena polymorpha</name>
    <name type="common">Zebra mussel</name>
    <name type="synonym">Mytilus polymorpha</name>
    <dbReference type="NCBI Taxonomy" id="45954"/>
    <lineage>
        <taxon>Eukaryota</taxon>
        <taxon>Metazoa</taxon>
        <taxon>Spiralia</taxon>
        <taxon>Lophotrochozoa</taxon>
        <taxon>Mollusca</taxon>
        <taxon>Bivalvia</taxon>
        <taxon>Autobranchia</taxon>
        <taxon>Heteroconchia</taxon>
        <taxon>Euheterodonta</taxon>
        <taxon>Imparidentia</taxon>
        <taxon>Neoheterodontei</taxon>
        <taxon>Myida</taxon>
        <taxon>Dreissenoidea</taxon>
        <taxon>Dreissenidae</taxon>
        <taxon>Dreissena</taxon>
    </lineage>
</organism>
<evidence type="ECO:0000313" key="1">
    <source>
        <dbReference type="EMBL" id="KAH3805449.1"/>
    </source>
</evidence>
<protein>
    <submittedName>
        <fullName evidence="1">Uncharacterized protein</fullName>
    </submittedName>
</protein>
<dbReference type="AlphaFoldDB" id="A0A9D4FU77"/>
<accession>A0A9D4FU77</accession>
<reference evidence="1" key="1">
    <citation type="journal article" date="2019" name="bioRxiv">
        <title>The Genome of the Zebra Mussel, Dreissena polymorpha: A Resource for Invasive Species Research.</title>
        <authorList>
            <person name="McCartney M.A."/>
            <person name="Auch B."/>
            <person name="Kono T."/>
            <person name="Mallez S."/>
            <person name="Zhang Y."/>
            <person name="Obille A."/>
            <person name="Becker A."/>
            <person name="Abrahante J.E."/>
            <person name="Garbe J."/>
            <person name="Badalamenti J.P."/>
            <person name="Herman A."/>
            <person name="Mangelson H."/>
            <person name="Liachko I."/>
            <person name="Sullivan S."/>
            <person name="Sone E.D."/>
            <person name="Koren S."/>
            <person name="Silverstein K.A.T."/>
            <person name="Beckman K.B."/>
            <person name="Gohl D.M."/>
        </authorList>
    </citation>
    <scope>NUCLEOTIDE SEQUENCE</scope>
    <source>
        <strain evidence="1">Duluth1</strain>
        <tissue evidence="1">Whole animal</tissue>
    </source>
</reference>
<dbReference type="Proteomes" id="UP000828390">
    <property type="component" value="Unassembled WGS sequence"/>
</dbReference>
<gene>
    <name evidence="1" type="ORF">DPMN_133752</name>
</gene>
<sequence length="151" mass="17406">MDLQWEDRVLPQALDARELFKLFVLNKGVANARLYSFVVEVIRYKAKDEAMIQRYPDIVVFQYLPHPWMSIYHWDKARDKAITFNKFKKAPPDAQMPSQNLTAPYVPKDALTTGDKALIFPLSTNHRHTAGDKALVEGATRYPDIPSQYLP</sequence>